<evidence type="ECO:0000313" key="3">
    <source>
        <dbReference type="Proteomes" id="UP001465976"/>
    </source>
</evidence>
<feature type="region of interest" description="Disordered" evidence="1">
    <location>
        <begin position="94"/>
        <end position="160"/>
    </location>
</feature>
<comment type="caution">
    <text evidence="2">The sequence shown here is derived from an EMBL/GenBank/DDBJ whole genome shotgun (WGS) entry which is preliminary data.</text>
</comment>
<protein>
    <submittedName>
        <fullName evidence="2">Uncharacterized protein</fullName>
    </submittedName>
</protein>
<feature type="region of interest" description="Disordered" evidence="1">
    <location>
        <begin position="174"/>
        <end position="211"/>
    </location>
</feature>
<evidence type="ECO:0000256" key="1">
    <source>
        <dbReference type="SAM" id="MobiDB-lite"/>
    </source>
</evidence>
<accession>A0ABR3EKW2</accession>
<dbReference type="EMBL" id="JBAHYK010003417">
    <property type="protein sequence ID" value="KAL0563526.1"/>
    <property type="molecule type" value="Genomic_DNA"/>
</dbReference>
<dbReference type="Proteomes" id="UP001465976">
    <property type="component" value="Unassembled WGS sequence"/>
</dbReference>
<organism evidence="2 3">
    <name type="scientific">Marasmius crinis-equi</name>
    <dbReference type="NCBI Taxonomy" id="585013"/>
    <lineage>
        <taxon>Eukaryota</taxon>
        <taxon>Fungi</taxon>
        <taxon>Dikarya</taxon>
        <taxon>Basidiomycota</taxon>
        <taxon>Agaricomycotina</taxon>
        <taxon>Agaricomycetes</taxon>
        <taxon>Agaricomycetidae</taxon>
        <taxon>Agaricales</taxon>
        <taxon>Marasmiineae</taxon>
        <taxon>Marasmiaceae</taxon>
        <taxon>Marasmius</taxon>
    </lineage>
</organism>
<keyword evidence="3" id="KW-1185">Reference proteome</keyword>
<proteinExistence type="predicted"/>
<gene>
    <name evidence="2" type="ORF">V5O48_018541</name>
</gene>
<reference evidence="2 3" key="1">
    <citation type="submission" date="2024-02" db="EMBL/GenBank/DDBJ databases">
        <title>A draft genome for the cacao thread blight pathogen Marasmius crinis-equi.</title>
        <authorList>
            <person name="Cohen S.P."/>
            <person name="Baruah I.K."/>
            <person name="Amoako-Attah I."/>
            <person name="Bukari Y."/>
            <person name="Meinhardt L.W."/>
            <person name="Bailey B.A."/>
        </authorList>
    </citation>
    <scope>NUCLEOTIDE SEQUENCE [LARGE SCALE GENOMIC DNA]</scope>
    <source>
        <strain evidence="2 3">GH-76</strain>
    </source>
</reference>
<sequence length="455" mass="50088">MEPARPPDGSGETICKCSHFCGGPLSGGKWVSYKQKRVHAAKELKIAQLNSTTPITISRTSSTIAPLARTTAPPISPLISSDLHFNPSISAATTAATPEGIVPPERSDNDLASPSHSAPLLGMLESGGASSEHRLESPVYDNDPTINDTFQFPDNPMRELSGEADLSSLLTPRMADEDEDDPPDHNTLSDTLQPASPPPPPQQTDFTPLPPTESRIEEVKVTDQFVQLLQAATLSGPDGDIEGLPSDLVARLHSPPNEPLVLDDADERLSIEVFLAVSNASENTYNRIRESVLKRFPESGMLTFHSVKKLVADLSGITPIKRDMCINSCMAYTGPFRKLDMCRYCQQPRYDADSQPRKQFTWIPIGLQLQALWRNKESALKLSYRRQYTKSLLEELSKQDGVKESPYRDFFDGDDYIDACQSGQIKDEDMVLVLSIDGAQCQAISRLRDELLSYG</sequence>
<name>A0ABR3EKW2_9AGAR</name>
<evidence type="ECO:0000313" key="2">
    <source>
        <dbReference type="EMBL" id="KAL0563526.1"/>
    </source>
</evidence>
<feature type="non-terminal residue" evidence="2">
    <location>
        <position position="455"/>
    </location>
</feature>